<accession>A0ABQ4NCA0</accession>
<dbReference type="InterPro" id="IPR008930">
    <property type="entry name" value="Terpenoid_cyclase/PrenylTrfase"/>
</dbReference>
<evidence type="ECO:0008006" key="3">
    <source>
        <dbReference type="Google" id="ProtNLM"/>
    </source>
</evidence>
<evidence type="ECO:0000313" key="2">
    <source>
        <dbReference type="Proteomes" id="UP000680304"/>
    </source>
</evidence>
<name>A0ABQ4NCA0_9BACL</name>
<dbReference type="RefSeq" id="WP_213530382.1">
    <property type="nucleotide sequence ID" value="NZ_BOVJ01000156.1"/>
</dbReference>
<dbReference type="Proteomes" id="UP000680304">
    <property type="component" value="Unassembled WGS sequence"/>
</dbReference>
<evidence type="ECO:0000313" key="1">
    <source>
        <dbReference type="EMBL" id="GIQ65848.1"/>
    </source>
</evidence>
<keyword evidence="2" id="KW-1185">Reference proteome</keyword>
<organism evidence="1 2">
    <name type="scientific">Paenibacillus cisolokensis</name>
    <dbReference type="NCBI Taxonomy" id="1658519"/>
    <lineage>
        <taxon>Bacteria</taxon>
        <taxon>Bacillati</taxon>
        <taxon>Bacillota</taxon>
        <taxon>Bacilli</taxon>
        <taxon>Bacillales</taxon>
        <taxon>Paenibacillaceae</taxon>
        <taxon>Paenibacillus</taxon>
    </lineage>
</organism>
<comment type="caution">
    <text evidence="1">The sequence shown here is derived from an EMBL/GenBank/DDBJ whole genome shotgun (WGS) entry which is preliminary data.</text>
</comment>
<protein>
    <recommendedName>
        <fullName evidence="3">Squalene cyclase C-terminal domain-containing protein</fullName>
    </recommendedName>
</protein>
<sequence>MIHSDCFQRARPFIYRNARLLDRRRYEYFFEGGSKEAVIEALRAYQNADGGFGNALEPDIRCPFSQPVPTEMALAIMDQIGLFDEQILEGINRYLRKITLEDGGIPLALRSLNDYPHAPWWTTENDDRPSINPTGTIIGLLYKQNALPDIVREPYFVKTVQYIWKYMEQERPSGYHDGTHWIVFLQNTPDRERAEGQWAVIDEWLSRPGTIEKNPYAEGYVHKVLDWAPDRDSYARKFVSNEELAEHLQALLVQQQEDGGWPISWPAVSPACELEWRGYVTVERLRTLRSFGLL</sequence>
<dbReference type="SUPFAM" id="SSF48239">
    <property type="entry name" value="Terpenoid cyclases/Protein prenyltransferases"/>
    <property type="match status" value="1"/>
</dbReference>
<reference evidence="1 2" key="1">
    <citation type="submission" date="2021-04" db="EMBL/GenBank/DDBJ databases">
        <title>Draft genome sequence of Paenibacillus cisolokensis, LC2-13A.</title>
        <authorList>
            <person name="Uke A."/>
            <person name="Chhe C."/>
            <person name="Baramee S."/>
            <person name="Kosugi A."/>
        </authorList>
    </citation>
    <scope>NUCLEOTIDE SEQUENCE [LARGE SCALE GENOMIC DNA]</scope>
    <source>
        <strain evidence="1 2">LC2-13A</strain>
    </source>
</reference>
<gene>
    <name evidence="1" type="ORF">PACILC2_44160</name>
</gene>
<proteinExistence type="predicted"/>
<dbReference type="EMBL" id="BOVJ01000156">
    <property type="protein sequence ID" value="GIQ65848.1"/>
    <property type="molecule type" value="Genomic_DNA"/>
</dbReference>